<evidence type="ECO:0000256" key="7">
    <source>
        <dbReference type="SAM" id="Phobius"/>
    </source>
</evidence>
<reference evidence="9 10" key="1">
    <citation type="submission" date="2018-04" db="EMBL/GenBank/DDBJ databases">
        <title>Genomic Encyclopedia of Type Strains, Phase IV (KMG-IV): sequencing the most valuable type-strain genomes for metagenomic binning, comparative biology and taxonomic classification.</title>
        <authorList>
            <person name="Goeker M."/>
        </authorList>
    </citation>
    <scope>NUCLEOTIDE SEQUENCE [LARGE SCALE GENOMIC DNA]</scope>
    <source>
        <strain evidence="9 10">DSM 28795</strain>
    </source>
</reference>
<sequence length="196" mass="21944">MTDFKKAPVTIIIVVMTTLVFLVEILLSHGQPDNIFFLVKFGAKYGPYITQEHQYWRLLSPLFIHLSWSHLILNMLTLWFLGMMIEPLFGSIRFGLIYLIGGLGGNLLSYWWAPQTISAGASSAVFSLLGAFLVYIAYQGRHNSSLKAQGQTFLVFVVLNLVGDLFTPSIDLWGHLGGLVTGMILAIGMSYQRRIQ</sequence>
<dbReference type="GO" id="GO:0016020">
    <property type="term" value="C:membrane"/>
    <property type="evidence" value="ECO:0007669"/>
    <property type="project" value="UniProtKB-SubCell"/>
</dbReference>
<organism evidence="9 10">
    <name type="scientific">Convivina intestini</name>
    <dbReference type="NCBI Taxonomy" id="1505726"/>
    <lineage>
        <taxon>Bacteria</taxon>
        <taxon>Bacillati</taxon>
        <taxon>Bacillota</taxon>
        <taxon>Bacilli</taxon>
        <taxon>Lactobacillales</taxon>
        <taxon>Lactobacillaceae</taxon>
        <taxon>Convivina</taxon>
    </lineage>
</organism>
<evidence type="ECO:0000256" key="6">
    <source>
        <dbReference type="ARBA" id="ARBA00023136"/>
    </source>
</evidence>
<feature type="transmembrane region" description="Helical" evidence="7">
    <location>
        <begin position="62"/>
        <end position="82"/>
    </location>
</feature>
<keyword evidence="6 7" id="KW-0472">Membrane</keyword>
<comment type="similarity">
    <text evidence="2">Belongs to the peptidase S54 family.</text>
</comment>
<evidence type="ECO:0000256" key="1">
    <source>
        <dbReference type="ARBA" id="ARBA00004141"/>
    </source>
</evidence>
<dbReference type="InterPro" id="IPR035952">
    <property type="entry name" value="Rhomboid-like_sf"/>
</dbReference>
<feature type="transmembrane region" description="Helical" evidence="7">
    <location>
        <begin position="150"/>
        <end position="166"/>
    </location>
</feature>
<protein>
    <submittedName>
        <fullName evidence="9">Rhomboid protease GluP</fullName>
    </submittedName>
</protein>
<dbReference type="PANTHER" id="PTHR43731:SF14">
    <property type="entry name" value="PRESENILIN-ASSOCIATED RHOMBOID-LIKE PROTEIN, MITOCHONDRIAL"/>
    <property type="match status" value="1"/>
</dbReference>
<dbReference type="GO" id="GO:0006508">
    <property type="term" value="P:proteolysis"/>
    <property type="evidence" value="ECO:0007669"/>
    <property type="project" value="UniProtKB-KW"/>
</dbReference>
<feature type="transmembrane region" description="Helical" evidence="7">
    <location>
        <begin position="172"/>
        <end position="191"/>
    </location>
</feature>
<dbReference type="AlphaFoldDB" id="A0A2U1DC92"/>
<keyword evidence="5 7" id="KW-1133">Transmembrane helix</keyword>
<evidence type="ECO:0000256" key="4">
    <source>
        <dbReference type="ARBA" id="ARBA00022801"/>
    </source>
</evidence>
<dbReference type="Proteomes" id="UP000245433">
    <property type="component" value="Unassembled WGS sequence"/>
</dbReference>
<dbReference type="PANTHER" id="PTHR43731">
    <property type="entry name" value="RHOMBOID PROTEASE"/>
    <property type="match status" value="1"/>
</dbReference>
<feature type="domain" description="Peptidase S54 rhomboid" evidence="8">
    <location>
        <begin position="53"/>
        <end position="190"/>
    </location>
</feature>
<evidence type="ECO:0000313" key="10">
    <source>
        <dbReference type="Proteomes" id="UP000245433"/>
    </source>
</evidence>
<accession>A0A2U1DC92</accession>
<comment type="subcellular location">
    <subcellularLocation>
        <location evidence="1">Membrane</location>
        <topology evidence="1">Multi-pass membrane protein</topology>
    </subcellularLocation>
</comment>
<evidence type="ECO:0000313" key="9">
    <source>
        <dbReference type="EMBL" id="PVY85304.1"/>
    </source>
</evidence>
<feature type="transmembrane region" description="Helical" evidence="7">
    <location>
        <begin position="94"/>
        <end position="113"/>
    </location>
</feature>
<comment type="caution">
    <text evidence="9">The sequence shown here is derived from an EMBL/GenBank/DDBJ whole genome shotgun (WGS) entry which is preliminary data.</text>
</comment>
<evidence type="ECO:0000256" key="3">
    <source>
        <dbReference type="ARBA" id="ARBA00022692"/>
    </source>
</evidence>
<evidence type="ECO:0000256" key="2">
    <source>
        <dbReference type="ARBA" id="ARBA00009045"/>
    </source>
</evidence>
<keyword evidence="4" id="KW-0378">Hydrolase</keyword>
<evidence type="ECO:0000259" key="8">
    <source>
        <dbReference type="Pfam" id="PF01694"/>
    </source>
</evidence>
<keyword evidence="3 7" id="KW-0812">Transmembrane</keyword>
<dbReference type="EMBL" id="QEKT01000002">
    <property type="protein sequence ID" value="PVY85304.1"/>
    <property type="molecule type" value="Genomic_DNA"/>
</dbReference>
<dbReference type="RefSeq" id="WP_089938201.1">
    <property type="nucleotide sequence ID" value="NZ_CAKOEX010000002.1"/>
</dbReference>
<dbReference type="SUPFAM" id="SSF144091">
    <property type="entry name" value="Rhomboid-like"/>
    <property type="match status" value="1"/>
</dbReference>
<keyword evidence="10" id="KW-1185">Reference proteome</keyword>
<dbReference type="InterPro" id="IPR050925">
    <property type="entry name" value="Rhomboid_protease_S54"/>
</dbReference>
<evidence type="ECO:0000256" key="5">
    <source>
        <dbReference type="ARBA" id="ARBA00022989"/>
    </source>
</evidence>
<proteinExistence type="inferred from homology"/>
<dbReference type="Gene3D" id="1.20.1540.10">
    <property type="entry name" value="Rhomboid-like"/>
    <property type="match status" value="1"/>
</dbReference>
<keyword evidence="9" id="KW-0645">Protease</keyword>
<feature type="transmembrane region" description="Helical" evidence="7">
    <location>
        <begin position="7"/>
        <end position="27"/>
    </location>
</feature>
<dbReference type="OrthoDB" id="9813074at2"/>
<dbReference type="InterPro" id="IPR022764">
    <property type="entry name" value="Peptidase_S54_rhomboid_dom"/>
</dbReference>
<dbReference type="GO" id="GO:0004252">
    <property type="term" value="F:serine-type endopeptidase activity"/>
    <property type="evidence" value="ECO:0007669"/>
    <property type="project" value="InterPro"/>
</dbReference>
<gene>
    <name evidence="9" type="ORF">C7384_102124</name>
</gene>
<dbReference type="Pfam" id="PF01694">
    <property type="entry name" value="Rhomboid"/>
    <property type="match status" value="1"/>
</dbReference>
<feature type="transmembrane region" description="Helical" evidence="7">
    <location>
        <begin position="119"/>
        <end position="138"/>
    </location>
</feature>
<name>A0A2U1DC92_9LACO</name>